<proteinExistence type="predicted"/>
<evidence type="ECO:0000313" key="6">
    <source>
        <dbReference type="Proteomes" id="UP000824074"/>
    </source>
</evidence>
<protein>
    <submittedName>
        <fullName evidence="5">MarR family transcriptional regulator</fullName>
    </submittedName>
</protein>
<reference evidence="5" key="2">
    <citation type="journal article" date="2021" name="PeerJ">
        <title>Extensive microbial diversity within the chicken gut microbiome revealed by metagenomics and culture.</title>
        <authorList>
            <person name="Gilroy R."/>
            <person name="Ravi A."/>
            <person name="Getino M."/>
            <person name="Pursley I."/>
            <person name="Horton D.L."/>
            <person name="Alikhan N.F."/>
            <person name="Baker D."/>
            <person name="Gharbi K."/>
            <person name="Hall N."/>
            <person name="Watson M."/>
            <person name="Adriaenssens E.M."/>
            <person name="Foster-Nyarko E."/>
            <person name="Jarju S."/>
            <person name="Secka A."/>
            <person name="Antonio M."/>
            <person name="Oren A."/>
            <person name="Chaudhuri R.R."/>
            <person name="La Ragione R."/>
            <person name="Hildebrand F."/>
            <person name="Pallen M.J."/>
        </authorList>
    </citation>
    <scope>NUCLEOTIDE SEQUENCE</scope>
    <source>
        <strain evidence="5">CHK193-30670</strain>
    </source>
</reference>
<keyword evidence="1" id="KW-0805">Transcription regulation</keyword>
<dbReference type="EMBL" id="DVMT01000006">
    <property type="protein sequence ID" value="HIU39756.1"/>
    <property type="molecule type" value="Genomic_DNA"/>
</dbReference>
<accession>A0A9D1INC4</accession>
<dbReference type="GO" id="GO:0003677">
    <property type="term" value="F:DNA binding"/>
    <property type="evidence" value="ECO:0007669"/>
    <property type="project" value="UniProtKB-KW"/>
</dbReference>
<keyword evidence="2" id="KW-0238">DNA-binding</keyword>
<dbReference type="InterPro" id="IPR036388">
    <property type="entry name" value="WH-like_DNA-bd_sf"/>
</dbReference>
<dbReference type="AlphaFoldDB" id="A0A9D1INC4"/>
<dbReference type="PRINTS" id="PR00598">
    <property type="entry name" value="HTHMARR"/>
</dbReference>
<keyword evidence="3" id="KW-0804">Transcription</keyword>
<dbReference type="PANTHER" id="PTHR42756">
    <property type="entry name" value="TRANSCRIPTIONAL REGULATOR, MARR"/>
    <property type="match status" value="1"/>
</dbReference>
<dbReference type="InterPro" id="IPR000835">
    <property type="entry name" value="HTH_MarR-typ"/>
</dbReference>
<dbReference type="SMART" id="SM00347">
    <property type="entry name" value="HTH_MARR"/>
    <property type="match status" value="1"/>
</dbReference>
<dbReference type="SUPFAM" id="SSF46785">
    <property type="entry name" value="Winged helix' DNA-binding domain"/>
    <property type="match status" value="1"/>
</dbReference>
<reference evidence="5" key="1">
    <citation type="submission" date="2020-10" db="EMBL/GenBank/DDBJ databases">
        <authorList>
            <person name="Gilroy R."/>
        </authorList>
    </citation>
    <scope>NUCLEOTIDE SEQUENCE</scope>
    <source>
        <strain evidence="5">CHK193-30670</strain>
    </source>
</reference>
<feature type="domain" description="HTH marR-type" evidence="4">
    <location>
        <begin position="4"/>
        <end position="139"/>
    </location>
</feature>
<comment type="caution">
    <text evidence="5">The sequence shown here is derived from an EMBL/GenBank/DDBJ whole genome shotgun (WGS) entry which is preliminary data.</text>
</comment>
<evidence type="ECO:0000256" key="3">
    <source>
        <dbReference type="ARBA" id="ARBA00023163"/>
    </source>
</evidence>
<name>A0A9D1INC4_9FIRM</name>
<organism evidence="5 6">
    <name type="scientific">Candidatus Aphodocola excrementigallinarum</name>
    <dbReference type="NCBI Taxonomy" id="2840670"/>
    <lineage>
        <taxon>Bacteria</taxon>
        <taxon>Bacillati</taxon>
        <taxon>Bacillota</taxon>
        <taxon>Bacilli</taxon>
        <taxon>Candidatus Aphodocola</taxon>
    </lineage>
</organism>
<evidence type="ECO:0000256" key="1">
    <source>
        <dbReference type="ARBA" id="ARBA00023015"/>
    </source>
</evidence>
<dbReference type="PROSITE" id="PS50995">
    <property type="entry name" value="HTH_MARR_2"/>
    <property type="match status" value="1"/>
</dbReference>
<dbReference type="InterPro" id="IPR036390">
    <property type="entry name" value="WH_DNA-bd_sf"/>
</dbReference>
<gene>
    <name evidence="5" type="ORF">IAB68_00435</name>
</gene>
<dbReference type="Gene3D" id="1.10.10.10">
    <property type="entry name" value="Winged helix-like DNA-binding domain superfamily/Winged helix DNA-binding domain"/>
    <property type="match status" value="1"/>
</dbReference>
<dbReference type="PANTHER" id="PTHR42756:SF1">
    <property type="entry name" value="TRANSCRIPTIONAL REPRESSOR OF EMRAB OPERON"/>
    <property type="match status" value="1"/>
</dbReference>
<dbReference type="Proteomes" id="UP000824074">
    <property type="component" value="Unassembled WGS sequence"/>
</dbReference>
<dbReference type="GO" id="GO:0003700">
    <property type="term" value="F:DNA-binding transcription factor activity"/>
    <property type="evidence" value="ECO:0007669"/>
    <property type="project" value="InterPro"/>
</dbReference>
<dbReference type="Pfam" id="PF01047">
    <property type="entry name" value="MarR"/>
    <property type="match status" value="1"/>
</dbReference>
<sequence length="142" mass="16813">MNKERKIAFEIKLLDNLIGRKLIENKREHKKLSHVQVSVLKYLFENKGKTVYQSDLETFLSVRRSTISGILKTMEKQNLIKRIDSLKDARKKEIVLTNYSYKKSKLMKKKVTEFETLLTKGISYEELDVFFNVINKIKENLK</sequence>
<evidence type="ECO:0000313" key="5">
    <source>
        <dbReference type="EMBL" id="HIU39756.1"/>
    </source>
</evidence>
<evidence type="ECO:0000259" key="4">
    <source>
        <dbReference type="PROSITE" id="PS50995"/>
    </source>
</evidence>
<evidence type="ECO:0000256" key="2">
    <source>
        <dbReference type="ARBA" id="ARBA00023125"/>
    </source>
</evidence>